<reference evidence="2 3" key="1">
    <citation type="journal article" date="2011" name="Front. Microbiol.">
        <title>Genomic signatures of strain selection and enhancement in Bacillus atrophaeus var. globigii, a historical biowarfare simulant.</title>
        <authorList>
            <person name="Gibbons H.S."/>
            <person name="Broomall S.M."/>
            <person name="McNew L.A."/>
            <person name="Daligault H."/>
            <person name="Chapman C."/>
            <person name="Bruce D."/>
            <person name="Karavis M."/>
            <person name="Krepps M."/>
            <person name="McGregor P.A."/>
            <person name="Hong C."/>
            <person name="Park K.H."/>
            <person name="Akmal A."/>
            <person name="Feldman A."/>
            <person name="Lin J.S."/>
            <person name="Chang W.E."/>
            <person name="Higgs B.W."/>
            <person name="Demirev P."/>
            <person name="Lindquist J."/>
            <person name="Liem A."/>
            <person name="Fochler E."/>
            <person name="Read T.D."/>
            <person name="Tapia R."/>
            <person name="Johnson S."/>
            <person name="Bishop-Lilly K.A."/>
            <person name="Detter C."/>
            <person name="Han C."/>
            <person name="Sozhamannan S."/>
            <person name="Rosenzweig C.N."/>
            <person name="Skowronski E.W."/>
        </authorList>
    </citation>
    <scope>NUCLEOTIDE SEQUENCE [LARGE SCALE GENOMIC DNA]</scope>
    <source>
        <strain evidence="2 3">AK5</strain>
    </source>
</reference>
<dbReference type="SUPFAM" id="SSF55781">
    <property type="entry name" value="GAF domain-like"/>
    <property type="match status" value="1"/>
</dbReference>
<keyword evidence="3" id="KW-1185">Reference proteome</keyword>
<accession>A0A432VQS3</accession>
<dbReference type="EMBL" id="PIPI01000008">
    <property type="protein sequence ID" value="RUO18608.1"/>
    <property type="molecule type" value="Genomic_DNA"/>
</dbReference>
<dbReference type="SMART" id="SM00267">
    <property type="entry name" value="GGDEF"/>
    <property type="match status" value="1"/>
</dbReference>
<dbReference type="InterPro" id="IPR003018">
    <property type="entry name" value="GAF"/>
</dbReference>
<evidence type="ECO:0000313" key="3">
    <source>
        <dbReference type="Proteomes" id="UP000288212"/>
    </source>
</evidence>
<dbReference type="SMART" id="SM00065">
    <property type="entry name" value="GAF"/>
    <property type="match status" value="1"/>
</dbReference>
<dbReference type="InterPro" id="IPR000160">
    <property type="entry name" value="GGDEF_dom"/>
</dbReference>
<dbReference type="GO" id="GO:0071111">
    <property type="term" value="F:cyclic-guanylate-specific phosphodiesterase activity"/>
    <property type="evidence" value="ECO:0007669"/>
    <property type="project" value="InterPro"/>
</dbReference>
<dbReference type="Gene3D" id="3.30.450.40">
    <property type="match status" value="1"/>
</dbReference>
<sequence>MKQPLTTQVSTTQIMDALPVATICICHDNLSEISDVGQKKGALQKAEVTVNETAMTLCQLDPLSELPAQIADLNFSIEEPLQHQVAASDMVSPIIAALSESQTDRRDLLLGHVPVQLSSVQLSNNADKVVTLVTLQLRDHRLFIYRNTQLDTYSTELSIKELINFEKLVSQLTSELQPEQEDLDDRIESALAAIGEFTQVDRSYVFLFDFDHTHMSNTHEWVNHGITSHIDELQDIQQEHLPWFFEQMLSVGKVELTDTAALGDEAKHERDEFLKEDIQSILCVGMYANKRLIGFLGFDMVARQRRWSQIDVRRIRIVADLIATAIHSSRLQQSLALSQKQLLATNSALRELALQDGLTGLPTLPKLKLRINEEIARARRQSYGLSLCVFTLDHGQKTQQRLSESQWNNLIQDIAARIGSCFRRHGEVLARLDDCSFAIILPHADIDIARERALKVLGQVATLHCIQSNPITLSSGIVQWQTDMDAEDLLMQAQNNACEAHLQGGDQVL</sequence>
<dbReference type="PANTHER" id="PTHR33121">
    <property type="entry name" value="CYCLIC DI-GMP PHOSPHODIESTERASE PDEF"/>
    <property type="match status" value="1"/>
</dbReference>
<comment type="caution">
    <text evidence="2">The sequence shown here is derived from an EMBL/GenBank/DDBJ whole genome shotgun (WGS) entry which is preliminary data.</text>
</comment>
<dbReference type="AlphaFoldDB" id="A0A432VQS3"/>
<dbReference type="Gene3D" id="3.30.70.270">
    <property type="match status" value="1"/>
</dbReference>
<dbReference type="InterPro" id="IPR043128">
    <property type="entry name" value="Rev_trsase/Diguanyl_cyclase"/>
</dbReference>
<organism evidence="2 3">
    <name type="scientific">Aliidiomarina haloalkalitolerans</name>
    <dbReference type="NCBI Taxonomy" id="859059"/>
    <lineage>
        <taxon>Bacteria</taxon>
        <taxon>Pseudomonadati</taxon>
        <taxon>Pseudomonadota</taxon>
        <taxon>Gammaproteobacteria</taxon>
        <taxon>Alteromonadales</taxon>
        <taxon>Idiomarinaceae</taxon>
        <taxon>Aliidiomarina</taxon>
    </lineage>
</organism>
<proteinExistence type="predicted"/>
<dbReference type="Pfam" id="PF00990">
    <property type="entry name" value="GGDEF"/>
    <property type="match status" value="1"/>
</dbReference>
<dbReference type="InterPro" id="IPR050706">
    <property type="entry name" value="Cyclic-di-GMP_PDE-like"/>
</dbReference>
<gene>
    <name evidence="2" type="ORF">CWE06_10195</name>
</gene>
<evidence type="ECO:0000313" key="2">
    <source>
        <dbReference type="EMBL" id="RUO18608.1"/>
    </source>
</evidence>
<dbReference type="InterPro" id="IPR029016">
    <property type="entry name" value="GAF-like_dom_sf"/>
</dbReference>
<feature type="domain" description="GGDEF" evidence="1">
    <location>
        <begin position="383"/>
        <end position="509"/>
    </location>
</feature>
<dbReference type="InterPro" id="IPR029787">
    <property type="entry name" value="Nucleotide_cyclase"/>
</dbReference>
<dbReference type="PANTHER" id="PTHR33121:SF82">
    <property type="entry name" value="SIGNAL TRANSDUCTION PROTEIN CONTAINING A EAL DOMAIN"/>
    <property type="match status" value="1"/>
</dbReference>
<name>A0A432VQS3_9GAMM</name>
<evidence type="ECO:0000259" key="1">
    <source>
        <dbReference type="PROSITE" id="PS50887"/>
    </source>
</evidence>
<dbReference type="OrthoDB" id="9813903at2"/>
<protein>
    <recommendedName>
        <fullName evidence="1">GGDEF domain-containing protein</fullName>
    </recommendedName>
</protein>
<dbReference type="SUPFAM" id="SSF55073">
    <property type="entry name" value="Nucleotide cyclase"/>
    <property type="match status" value="1"/>
</dbReference>
<dbReference type="RefSeq" id="WP_126793762.1">
    <property type="nucleotide sequence ID" value="NZ_PIPI01000008.1"/>
</dbReference>
<dbReference type="Pfam" id="PF01590">
    <property type="entry name" value="GAF"/>
    <property type="match status" value="1"/>
</dbReference>
<dbReference type="PROSITE" id="PS50887">
    <property type="entry name" value="GGDEF"/>
    <property type="match status" value="1"/>
</dbReference>
<dbReference type="Proteomes" id="UP000288212">
    <property type="component" value="Unassembled WGS sequence"/>
</dbReference>